<accession>A0ABS9VH93</accession>
<name>A0ABS9VH93_9BACT</name>
<evidence type="ECO:0000256" key="1">
    <source>
        <dbReference type="SAM" id="SignalP"/>
    </source>
</evidence>
<keyword evidence="1" id="KW-0732">Signal</keyword>
<proteinExistence type="predicted"/>
<feature type="chain" id="PRO_5046780346" evidence="1">
    <location>
        <begin position="20"/>
        <end position="72"/>
    </location>
</feature>
<comment type="caution">
    <text evidence="2">The sequence shown here is derived from an EMBL/GenBank/DDBJ whole genome shotgun (WGS) entry which is preliminary data.</text>
</comment>
<evidence type="ECO:0000313" key="3">
    <source>
        <dbReference type="Proteomes" id="UP001165430"/>
    </source>
</evidence>
<feature type="signal peptide" evidence="1">
    <location>
        <begin position="1"/>
        <end position="19"/>
    </location>
</feature>
<reference evidence="2" key="1">
    <citation type="submission" date="2022-03" db="EMBL/GenBank/DDBJ databases">
        <title>De novo assembled genomes of Belliella spp. (Cyclobacteriaceae) strains.</title>
        <authorList>
            <person name="Szabo A."/>
            <person name="Korponai K."/>
            <person name="Felfoldi T."/>
        </authorList>
    </citation>
    <scope>NUCLEOTIDE SEQUENCE</scope>
    <source>
        <strain evidence="2">DSM 111903</strain>
    </source>
</reference>
<keyword evidence="3" id="KW-1185">Reference proteome</keyword>
<gene>
    <name evidence="2" type="ORF">MM213_17650</name>
</gene>
<evidence type="ECO:0000313" key="2">
    <source>
        <dbReference type="EMBL" id="MCH7415330.1"/>
    </source>
</evidence>
<dbReference type="EMBL" id="JAKZGO010000020">
    <property type="protein sequence ID" value="MCH7415330.1"/>
    <property type="molecule type" value="Genomic_DNA"/>
</dbReference>
<protein>
    <submittedName>
        <fullName evidence="2">Uncharacterized protein</fullName>
    </submittedName>
</protein>
<organism evidence="2 3">
    <name type="scientific">Belliella alkalica</name>
    <dbReference type="NCBI Taxonomy" id="1730871"/>
    <lineage>
        <taxon>Bacteria</taxon>
        <taxon>Pseudomonadati</taxon>
        <taxon>Bacteroidota</taxon>
        <taxon>Cytophagia</taxon>
        <taxon>Cytophagales</taxon>
        <taxon>Cyclobacteriaceae</taxon>
        <taxon>Belliella</taxon>
    </lineage>
</organism>
<dbReference type="Proteomes" id="UP001165430">
    <property type="component" value="Unassembled WGS sequence"/>
</dbReference>
<sequence length="72" mass="8299">MRKITLLLSSFLLYSSVFSQIKTGQVTSSEIPTKRMVSNNNHFELRFENKAKINKELEQEILTEKQDLAPAI</sequence>
<dbReference type="RefSeq" id="WP_241414220.1">
    <property type="nucleotide sequence ID" value="NZ_JAKZGO010000020.1"/>
</dbReference>